<dbReference type="PANTHER" id="PTHR30177:SF4">
    <property type="entry name" value="OSMOPROTECTANT IMPORT PERMEASE PROTEIN OSMW"/>
    <property type="match status" value="1"/>
</dbReference>
<proteinExistence type="inferred from homology"/>
<evidence type="ECO:0000256" key="4">
    <source>
        <dbReference type="ARBA" id="ARBA00022989"/>
    </source>
</evidence>
<dbReference type="GO" id="GO:0055085">
    <property type="term" value="P:transmembrane transport"/>
    <property type="evidence" value="ECO:0007669"/>
    <property type="project" value="InterPro"/>
</dbReference>
<dbReference type="GO" id="GO:0031460">
    <property type="term" value="P:glycine betaine transport"/>
    <property type="evidence" value="ECO:0007669"/>
    <property type="project" value="TreeGrafter"/>
</dbReference>
<gene>
    <name evidence="8" type="ORF">KTH89_14435</name>
</gene>
<dbReference type="InterPro" id="IPR051204">
    <property type="entry name" value="ABC_transp_perm/SBD"/>
</dbReference>
<dbReference type="AlphaFoldDB" id="A0A949K0P4"/>
<dbReference type="FunFam" id="1.10.3720.10:FF:000001">
    <property type="entry name" value="Glycine betaine ABC transporter, permease"/>
    <property type="match status" value="1"/>
</dbReference>
<organism evidence="8 9">
    <name type="scientific">Diplocloster agilis</name>
    <dbReference type="NCBI Taxonomy" id="2850323"/>
    <lineage>
        <taxon>Bacteria</taxon>
        <taxon>Bacillati</taxon>
        <taxon>Bacillota</taxon>
        <taxon>Clostridia</taxon>
        <taxon>Lachnospirales</taxon>
        <taxon>Lachnospiraceae</taxon>
        <taxon>Diplocloster</taxon>
    </lineage>
</organism>
<dbReference type="CDD" id="cd06261">
    <property type="entry name" value="TM_PBP2"/>
    <property type="match status" value="1"/>
</dbReference>
<dbReference type="Pfam" id="PF00528">
    <property type="entry name" value="BPD_transp_1"/>
    <property type="match status" value="1"/>
</dbReference>
<keyword evidence="5 6" id="KW-0472">Membrane</keyword>
<feature type="transmembrane region" description="Helical" evidence="6">
    <location>
        <begin position="150"/>
        <end position="174"/>
    </location>
</feature>
<dbReference type="PANTHER" id="PTHR30177">
    <property type="entry name" value="GLYCINE BETAINE/L-PROLINE TRANSPORT SYSTEM PERMEASE PROTEIN PROW"/>
    <property type="match status" value="1"/>
</dbReference>
<reference evidence="8" key="1">
    <citation type="submission" date="2021-06" db="EMBL/GenBank/DDBJ databases">
        <title>Description of novel taxa of the family Lachnospiraceae.</title>
        <authorList>
            <person name="Chaplin A.V."/>
            <person name="Sokolova S.R."/>
            <person name="Pikina A.P."/>
            <person name="Korzhanova M."/>
            <person name="Belova V."/>
            <person name="Korostin D."/>
            <person name="Efimov B.A."/>
        </authorList>
    </citation>
    <scope>NUCLEOTIDE SEQUENCE</scope>
    <source>
        <strain evidence="8">ASD5720</strain>
    </source>
</reference>
<evidence type="ECO:0000256" key="5">
    <source>
        <dbReference type="ARBA" id="ARBA00023136"/>
    </source>
</evidence>
<accession>A0A949K0P4</accession>
<keyword evidence="2 6" id="KW-0813">Transport</keyword>
<feature type="transmembrane region" description="Helical" evidence="6">
    <location>
        <begin position="61"/>
        <end position="79"/>
    </location>
</feature>
<keyword evidence="3 6" id="KW-0812">Transmembrane</keyword>
<dbReference type="InterPro" id="IPR000515">
    <property type="entry name" value="MetI-like"/>
</dbReference>
<feature type="transmembrane region" description="Helical" evidence="6">
    <location>
        <begin position="180"/>
        <end position="202"/>
    </location>
</feature>
<keyword evidence="4 6" id="KW-1133">Transmembrane helix</keyword>
<keyword evidence="9" id="KW-1185">Reference proteome</keyword>
<dbReference type="PROSITE" id="PS50928">
    <property type="entry name" value="ABC_TM1"/>
    <property type="match status" value="1"/>
</dbReference>
<evidence type="ECO:0000256" key="3">
    <source>
        <dbReference type="ARBA" id="ARBA00022692"/>
    </source>
</evidence>
<evidence type="ECO:0000313" key="8">
    <source>
        <dbReference type="EMBL" id="MBU9737741.1"/>
    </source>
</evidence>
<protein>
    <submittedName>
        <fullName evidence="8">ABC transporter permease</fullName>
    </submittedName>
</protein>
<feature type="transmembrane region" description="Helical" evidence="6">
    <location>
        <begin position="86"/>
        <end position="106"/>
    </location>
</feature>
<evidence type="ECO:0000256" key="1">
    <source>
        <dbReference type="ARBA" id="ARBA00004141"/>
    </source>
</evidence>
<evidence type="ECO:0000256" key="2">
    <source>
        <dbReference type="ARBA" id="ARBA00022448"/>
    </source>
</evidence>
<dbReference type="EMBL" id="JAHQCW010000024">
    <property type="protein sequence ID" value="MBU9737741.1"/>
    <property type="molecule type" value="Genomic_DNA"/>
</dbReference>
<dbReference type="InterPro" id="IPR035906">
    <property type="entry name" value="MetI-like_sf"/>
</dbReference>
<comment type="subcellular location">
    <subcellularLocation>
        <location evidence="6">Cell membrane</location>
        <topology evidence="6">Multi-pass membrane protein</topology>
    </subcellularLocation>
    <subcellularLocation>
        <location evidence="1">Membrane</location>
        <topology evidence="1">Multi-pass membrane protein</topology>
    </subcellularLocation>
</comment>
<dbReference type="SUPFAM" id="SSF161098">
    <property type="entry name" value="MetI-like"/>
    <property type="match status" value="1"/>
</dbReference>
<dbReference type="Gene3D" id="1.10.3720.10">
    <property type="entry name" value="MetI-like"/>
    <property type="match status" value="1"/>
</dbReference>
<feature type="domain" description="ABC transmembrane type-1" evidence="7">
    <location>
        <begin position="20"/>
        <end position="199"/>
    </location>
</feature>
<dbReference type="RefSeq" id="WP_158347008.1">
    <property type="nucleotide sequence ID" value="NZ_JAHQCW010000024.1"/>
</dbReference>
<comment type="caution">
    <text evidence="8">The sequence shown here is derived from an EMBL/GenBank/DDBJ whole genome shotgun (WGS) entry which is preliminary data.</text>
</comment>
<name>A0A949K0P4_9FIRM</name>
<evidence type="ECO:0000259" key="7">
    <source>
        <dbReference type="PROSITE" id="PS50928"/>
    </source>
</evidence>
<dbReference type="PROSITE" id="PS51257">
    <property type="entry name" value="PROKAR_LIPOPROTEIN"/>
    <property type="match status" value="1"/>
</dbReference>
<sequence length="216" mass="23172">MMEKIMEYFMNNMDSYLLAVRQHIWVSLLSVACALLIGVPFGILSTKNDRAYQLVTSVFNTFRIVPSLAVLILLIPVMGTGVKPAVVALVLLAIPPILINTALAYRSVPDSVVESARGMGMSDGQLFWKVRIPLSLPFIFTGLKTAAVEVIASATLATYIGGGGLGTIIFTGLGLNRTDLLLIGGLSVAVLAILVSGILNLLDRRILRYTHLGTSQ</sequence>
<dbReference type="GO" id="GO:0005886">
    <property type="term" value="C:plasma membrane"/>
    <property type="evidence" value="ECO:0007669"/>
    <property type="project" value="UniProtKB-SubCell"/>
</dbReference>
<evidence type="ECO:0000313" key="9">
    <source>
        <dbReference type="Proteomes" id="UP000712157"/>
    </source>
</evidence>
<comment type="similarity">
    <text evidence="6">Belongs to the binding-protein-dependent transport system permease family.</text>
</comment>
<evidence type="ECO:0000256" key="6">
    <source>
        <dbReference type="RuleBase" id="RU363032"/>
    </source>
</evidence>
<dbReference type="Proteomes" id="UP000712157">
    <property type="component" value="Unassembled WGS sequence"/>
</dbReference>